<dbReference type="STRING" id="435.A0U92_08295"/>
<keyword evidence="3" id="KW-1185">Reference proteome</keyword>
<gene>
    <name evidence="2" type="ORF">A0U92_08295</name>
</gene>
<dbReference type="PANTHER" id="PTHR33371">
    <property type="entry name" value="INTERMEMBRANE PHOSPHOLIPID TRANSPORT SYSTEM BINDING PROTEIN MLAD-RELATED"/>
    <property type="match status" value="1"/>
</dbReference>
<reference evidence="2 3" key="1">
    <citation type="submission" date="2016-03" db="EMBL/GenBank/DDBJ databases">
        <title>Acetic acid bacteria sequencing.</title>
        <authorList>
            <person name="Brandt J."/>
            <person name="Jakob F."/>
            <person name="Vogel R.F."/>
        </authorList>
    </citation>
    <scope>NUCLEOTIDE SEQUENCE [LARGE SCALE GENOMIC DNA]</scope>
    <source>
        <strain evidence="2 3">TMW2.1153</strain>
    </source>
</reference>
<dbReference type="RefSeq" id="WP_077812820.1">
    <property type="nucleotide sequence ID" value="NZ_CP014692.1"/>
</dbReference>
<dbReference type="Proteomes" id="UP000188937">
    <property type="component" value="Chromosome"/>
</dbReference>
<proteinExistence type="predicted"/>
<dbReference type="InterPro" id="IPR003399">
    <property type="entry name" value="Mce/MlaD"/>
</dbReference>
<dbReference type="OrthoDB" id="7164001at2"/>
<organism evidence="2 3">
    <name type="scientific">Acetobacter aceti</name>
    <dbReference type="NCBI Taxonomy" id="435"/>
    <lineage>
        <taxon>Bacteria</taxon>
        <taxon>Pseudomonadati</taxon>
        <taxon>Pseudomonadota</taxon>
        <taxon>Alphaproteobacteria</taxon>
        <taxon>Acetobacterales</taxon>
        <taxon>Acetobacteraceae</taxon>
        <taxon>Acetobacter</taxon>
        <taxon>Acetobacter subgen. Acetobacter</taxon>
    </lineage>
</organism>
<dbReference type="EMBL" id="CP014692">
    <property type="protein sequence ID" value="AQS84780.1"/>
    <property type="molecule type" value="Genomic_DNA"/>
</dbReference>
<name>A0A1U9KG57_ACEAC</name>
<dbReference type="InterPro" id="IPR052336">
    <property type="entry name" value="MlaD_Phospholipid_Transporter"/>
</dbReference>
<dbReference type="AlphaFoldDB" id="A0A1U9KG57"/>
<dbReference type="PANTHER" id="PTHR33371:SF4">
    <property type="entry name" value="INTERMEMBRANE PHOSPHOLIPID TRANSPORT SYSTEM BINDING PROTEIN MLAD"/>
    <property type="match status" value="1"/>
</dbReference>
<accession>A0A1U9KG57</accession>
<dbReference type="Pfam" id="PF02470">
    <property type="entry name" value="MlaD"/>
    <property type="match status" value="1"/>
</dbReference>
<evidence type="ECO:0000313" key="3">
    <source>
        <dbReference type="Proteomes" id="UP000188937"/>
    </source>
</evidence>
<feature type="domain" description="Mce/MlaD" evidence="1">
    <location>
        <begin position="39"/>
        <end position="115"/>
    </location>
</feature>
<dbReference type="KEGG" id="aace:A0U92_08295"/>
<sequence>MARNRQTGTIVFSFGVLAAAIGFAVYAHGTQTSFGISRYPLSASFISANGLNPGASVAMAGVVVGRVSDVRLDSETQLAVVRFEVNDTLHFPIDSVLSVGSMTMSGDNALMIEPGKSSQVTKAGDALDNTREPVSLEQQVSNYIFGSGGLPVN</sequence>
<evidence type="ECO:0000313" key="2">
    <source>
        <dbReference type="EMBL" id="AQS84780.1"/>
    </source>
</evidence>
<protein>
    <submittedName>
        <fullName evidence="2">Organic solvent ABC transporter substrate-binding protein</fullName>
    </submittedName>
</protein>
<evidence type="ECO:0000259" key="1">
    <source>
        <dbReference type="Pfam" id="PF02470"/>
    </source>
</evidence>